<proteinExistence type="predicted"/>
<evidence type="ECO:0000313" key="7">
    <source>
        <dbReference type="EMBL" id="SVE53562.1"/>
    </source>
</evidence>
<keyword evidence="2" id="KW-0602">Photosynthesis</keyword>
<keyword evidence="5" id="KW-0249">Electron transport</keyword>
<evidence type="ECO:0000256" key="1">
    <source>
        <dbReference type="ARBA" id="ARBA00022448"/>
    </source>
</evidence>
<dbReference type="EMBL" id="UINC01224091">
    <property type="protein sequence ID" value="SVE53562.1"/>
    <property type="molecule type" value="Genomic_DNA"/>
</dbReference>
<evidence type="ECO:0000256" key="4">
    <source>
        <dbReference type="ARBA" id="ARBA00022723"/>
    </source>
</evidence>
<dbReference type="Pfam" id="PF02276">
    <property type="entry name" value="CytoC_RC"/>
    <property type="match status" value="1"/>
</dbReference>
<reference evidence="7" key="1">
    <citation type="submission" date="2018-05" db="EMBL/GenBank/DDBJ databases">
        <authorList>
            <person name="Lanie J.A."/>
            <person name="Ng W.-L."/>
            <person name="Kazmierczak K.M."/>
            <person name="Andrzejewski T.M."/>
            <person name="Davidsen T.M."/>
            <person name="Wayne K.J."/>
            <person name="Tettelin H."/>
            <person name="Glass J.I."/>
            <person name="Rusch D."/>
            <person name="Podicherti R."/>
            <person name="Tsui H.-C.T."/>
            <person name="Winkler M.E."/>
        </authorList>
    </citation>
    <scope>NUCLEOTIDE SEQUENCE</scope>
</reference>
<name>A0A383E9M4_9ZZZZ</name>
<keyword evidence="6" id="KW-0408">Iron</keyword>
<dbReference type="InterPro" id="IPR023119">
    <property type="entry name" value="Multihaem_cyt_PRC_cyt_su-like"/>
</dbReference>
<keyword evidence="3" id="KW-0349">Heme</keyword>
<dbReference type="GO" id="GO:0009055">
    <property type="term" value="F:electron transfer activity"/>
    <property type="evidence" value="ECO:0007669"/>
    <property type="project" value="InterPro"/>
</dbReference>
<sequence>MKRILIPLLLLAVSHTLEAQDTKNLKILSFKTKKEVMDFMKKNIAPSLGVKCAYCHNVRDFPSDENKHKEITRQMMIMTQNINKNTLNPLAYEPVTCWTCHRGKIYPLRSKDDKKKGHEH</sequence>
<dbReference type="GO" id="GO:0019684">
    <property type="term" value="P:photosynthesis, light reaction"/>
    <property type="evidence" value="ECO:0007669"/>
    <property type="project" value="InterPro"/>
</dbReference>
<gene>
    <name evidence="7" type="ORF">METZ01_LOCUS506416</name>
</gene>
<evidence type="ECO:0000256" key="6">
    <source>
        <dbReference type="ARBA" id="ARBA00023004"/>
    </source>
</evidence>
<evidence type="ECO:0000256" key="3">
    <source>
        <dbReference type="ARBA" id="ARBA00022617"/>
    </source>
</evidence>
<evidence type="ECO:0000256" key="5">
    <source>
        <dbReference type="ARBA" id="ARBA00022982"/>
    </source>
</evidence>
<dbReference type="InterPro" id="IPR003158">
    <property type="entry name" value="Photosyn_RC_cyt_c-su"/>
</dbReference>
<organism evidence="7">
    <name type="scientific">marine metagenome</name>
    <dbReference type="NCBI Taxonomy" id="408172"/>
    <lineage>
        <taxon>unclassified sequences</taxon>
        <taxon>metagenomes</taxon>
        <taxon>ecological metagenomes</taxon>
    </lineage>
</organism>
<evidence type="ECO:0000256" key="2">
    <source>
        <dbReference type="ARBA" id="ARBA00022531"/>
    </source>
</evidence>
<dbReference type="GO" id="GO:0005506">
    <property type="term" value="F:iron ion binding"/>
    <property type="evidence" value="ECO:0007669"/>
    <property type="project" value="InterPro"/>
</dbReference>
<protein>
    <recommendedName>
        <fullName evidence="8">C-type cytochrome</fullName>
    </recommendedName>
</protein>
<keyword evidence="4" id="KW-0479">Metal-binding</keyword>
<accession>A0A383E9M4</accession>
<dbReference type="Gene3D" id="1.10.468.10">
    <property type="entry name" value="Photosynthetic Reaction Center, subunit C, domain 2"/>
    <property type="match status" value="1"/>
</dbReference>
<dbReference type="SUPFAM" id="SSF48695">
    <property type="entry name" value="Multiheme cytochromes"/>
    <property type="match status" value="1"/>
</dbReference>
<dbReference type="AlphaFoldDB" id="A0A383E9M4"/>
<dbReference type="InterPro" id="IPR036280">
    <property type="entry name" value="Multihaem_cyt_sf"/>
</dbReference>
<keyword evidence="1" id="KW-0813">Transport</keyword>
<dbReference type="GO" id="GO:0030077">
    <property type="term" value="C:plasma membrane light-harvesting complex"/>
    <property type="evidence" value="ECO:0007669"/>
    <property type="project" value="InterPro"/>
</dbReference>
<evidence type="ECO:0008006" key="8">
    <source>
        <dbReference type="Google" id="ProtNLM"/>
    </source>
</evidence>
<dbReference type="GO" id="GO:0020037">
    <property type="term" value="F:heme binding"/>
    <property type="evidence" value="ECO:0007669"/>
    <property type="project" value="InterPro"/>
</dbReference>
<dbReference type="NCBIfam" id="NF033196">
    <property type="entry name" value="c_type_nonphoto"/>
    <property type="match status" value="1"/>
</dbReference>